<evidence type="ECO:0000313" key="2">
    <source>
        <dbReference type="EMBL" id="PHH81030.1"/>
    </source>
</evidence>
<dbReference type="EMBL" id="NJES01000004">
    <property type="protein sequence ID" value="PHH81030.1"/>
    <property type="molecule type" value="Genomic_DNA"/>
</dbReference>
<sequence>MCYLQNPQNLTDGDSEGSYNSDSSRDDSPPYTPDELADIFLDFYRFLSTLHFDPAHLKVAPSGGWPNITREARPEWKSDEAIEVLRRLPYFDAKTNKSMIHYKSILIDYSSMEPQDFSAEDWMEELMEFWNDEDITDPAYVIAIASGHESFGRSIWLDVKHGMITEDLCRIDQLSPKDVKDWFADLKERYLTLKLIPSKWRATIEADDVPERASSLGLITLEELCAQTESWGTNLDVQYLRQMYRELGWPDAFRREEAVRAVKEVMNLIEDRRMDWEVFLYDEEYYRL</sequence>
<accession>A0A2C5ZMK0</accession>
<name>A0A2C5ZMK0_9HYPO</name>
<reference evidence="2 3" key="1">
    <citation type="submission" date="2017-06" db="EMBL/GenBank/DDBJ databases">
        <title>Ant-infecting Ophiocordyceps genomes reveal a high diversity of potential behavioral manipulation genes and a possible major role for enterotoxins.</title>
        <authorList>
            <person name="De Bekker C."/>
            <person name="Evans H.C."/>
            <person name="Brachmann A."/>
            <person name="Hughes D.P."/>
        </authorList>
    </citation>
    <scope>NUCLEOTIDE SEQUENCE [LARGE SCALE GENOMIC DNA]</scope>
    <source>
        <strain evidence="2 3">Map16</strain>
    </source>
</reference>
<evidence type="ECO:0000313" key="3">
    <source>
        <dbReference type="Proteomes" id="UP000226431"/>
    </source>
</evidence>
<keyword evidence="3" id="KW-1185">Reference proteome</keyword>
<dbReference type="STRING" id="2004952.A0A2C5ZMK0"/>
<feature type="region of interest" description="Disordered" evidence="1">
    <location>
        <begin position="1"/>
        <end position="31"/>
    </location>
</feature>
<organism evidence="2 3">
    <name type="scientific">Ophiocordyceps camponoti-rufipedis</name>
    <dbReference type="NCBI Taxonomy" id="2004952"/>
    <lineage>
        <taxon>Eukaryota</taxon>
        <taxon>Fungi</taxon>
        <taxon>Dikarya</taxon>
        <taxon>Ascomycota</taxon>
        <taxon>Pezizomycotina</taxon>
        <taxon>Sordariomycetes</taxon>
        <taxon>Hypocreomycetidae</taxon>
        <taxon>Hypocreales</taxon>
        <taxon>Ophiocordycipitaceae</taxon>
        <taxon>Ophiocordyceps</taxon>
    </lineage>
</organism>
<evidence type="ECO:0000256" key="1">
    <source>
        <dbReference type="SAM" id="MobiDB-lite"/>
    </source>
</evidence>
<dbReference type="Proteomes" id="UP000226431">
    <property type="component" value="Unassembled WGS sequence"/>
</dbReference>
<comment type="caution">
    <text evidence="2">The sequence shown here is derived from an EMBL/GenBank/DDBJ whole genome shotgun (WGS) entry which is preliminary data.</text>
</comment>
<proteinExistence type="predicted"/>
<feature type="compositionally biased region" description="Polar residues" evidence="1">
    <location>
        <begin position="1"/>
        <end position="22"/>
    </location>
</feature>
<gene>
    <name evidence="2" type="ORF">CDD80_4334</name>
</gene>
<dbReference type="AlphaFoldDB" id="A0A2C5ZMK0"/>
<protein>
    <submittedName>
        <fullName evidence="2">Uncharacterized protein</fullName>
    </submittedName>
</protein>
<dbReference type="OrthoDB" id="5343383at2759"/>